<evidence type="ECO:0000313" key="3">
    <source>
        <dbReference type="EMBL" id="KAI1510769.1"/>
    </source>
</evidence>
<accession>A0A317ARU3</accession>
<name>A0A317ARU3_9PLEO</name>
<dbReference type="EMBL" id="NQIK02000004">
    <property type="protein sequence ID" value="KAF7571296.1"/>
    <property type="molecule type" value="Genomic_DNA"/>
</dbReference>
<reference evidence="3" key="2">
    <citation type="submission" date="2021-05" db="EMBL/GenBank/DDBJ databases">
        <authorList>
            <person name="Moolhuijzen P.M."/>
            <person name="Moffat C.S."/>
        </authorList>
    </citation>
    <scope>NUCLEOTIDE SEQUENCE</scope>
    <source>
        <strain evidence="3">86-124</strain>
    </source>
</reference>
<proteinExistence type="predicted"/>
<sequence>MKLSVVAVFLAPLSAMAQFNIPKCSGSDMRKLRISVPGRSSTDDPRDAALYEKCSRLESPPVATGVDNYKNYANGLQVVRLEGESYRFINPQSATSQTAFQAGYEVFVLSLGKNAICDWTAPVKVEELYLC</sequence>
<dbReference type="Proteomes" id="UP000249757">
    <property type="component" value="Unassembled WGS sequence"/>
</dbReference>
<evidence type="ECO:0000256" key="1">
    <source>
        <dbReference type="SAM" id="SignalP"/>
    </source>
</evidence>
<protein>
    <submittedName>
        <fullName evidence="2">Uncharacterized protein</fullName>
    </submittedName>
</protein>
<organism evidence="2 4">
    <name type="scientific">Pyrenophora tritici-repentis</name>
    <dbReference type="NCBI Taxonomy" id="45151"/>
    <lineage>
        <taxon>Eukaryota</taxon>
        <taxon>Fungi</taxon>
        <taxon>Dikarya</taxon>
        <taxon>Ascomycota</taxon>
        <taxon>Pezizomycotina</taxon>
        <taxon>Dothideomycetes</taxon>
        <taxon>Pleosporomycetidae</taxon>
        <taxon>Pleosporales</taxon>
        <taxon>Pleosporineae</taxon>
        <taxon>Pleosporaceae</taxon>
        <taxon>Pyrenophora</taxon>
    </lineage>
</organism>
<dbReference type="Proteomes" id="UP000245464">
    <property type="component" value="Chromosome 4"/>
</dbReference>
<evidence type="ECO:0000313" key="5">
    <source>
        <dbReference type="Proteomes" id="UP000249757"/>
    </source>
</evidence>
<comment type="caution">
    <text evidence="2">The sequence shown here is derived from an EMBL/GenBank/DDBJ whole genome shotgun (WGS) entry which is preliminary data.</text>
</comment>
<dbReference type="AlphaFoldDB" id="A0A317ARU3"/>
<feature type="signal peptide" evidence="1">
    <location>
        <begin position="1"/>
        <end position="17"/>
    </location>
</feature>
<gene>
    <name evidence="3" type="ORF">Ptr86124_010574</name>
    <name evidence="2" type="ORF">PtrM4_087960</name>
</gene>
<keyword evidence="1" id="KW-0732">Signal</keyword>
<evidence type="ECO:0000313" key="2">
    <source>
        <dbReference type="EMBL" id="KAF7571296.1"/>
    </source>
</evidence>
<keyword evidence="5" id="KW-1185">Reference proteome</keyword>
<reference evidence="3" key="3">
    <citation type="journal article" date="2022" name="bioRxiv">
        <title>A global pangenome for the wheat fungal pathogen Pyrenophora tritici-repentis and prediction of effector protein structural homology.</title>
        <authorList>
            <person name="Moolhuijzen P."/>
            <person name="See P.T."/>
            <person name="Shi G."/>
            <person name="Powell H.R."/>
            <person name="Cockram J."/>
            <person name="Jorgensen L.N."/>
            <person name="Benslimane H."/>
            <person name="Strelkov S.E."/>
            <person name="Turner J."/>
            <person name="Liu Z."/>
            <person name="Moffat C.S."/>
        </authorList>
    </citation>
    <scope>NUCLEOTIDE SEQUENCE</scope>
    <source>
        <strain evidence="3">86-124</strain>
    </source>
</reference>
<feature type="chain" id="PRO_5042702973" evidence="1">
    <location>
        <begin position="18"/>
        <end position="131"/>
    </location>
</feature>
<reference evidence="2" key="1">
    <citation type="journal article" date="2018" name="BMC Genomics">
        <title>Comparative genomics of the wheat fungal pathogen Pyrenophora tritici-repentis reveals chromosomal variations and genome plasticity.</title>
        <authorList>
            <person name="Moolhuijzen P."/>
            <person name="See P.T."/>
            <person name="Hane J.K."/>
            <person name="Shi G."/>
            <person name="Liu Z."/>
            <person name="Oliver R.P."/>
            <person name="Moffat C.S."/>
        </authorList>
    </citation>
    <scope>NUCLEOTIDE SEQUENCE [LARGE SCALE GENOMIC DNA]</scope>
    <source>
        <strain evidence="2">M4</strain>
    </source>
</reference>
<reference evidence="5" key="4">
    <citation type="journal article" date="2022" name="Microb. Genom.">
        <title>A global pangenome for the wheat fungal pathogen Pyrenophora tritici-repentis and prediction of effector protein structural homology.</title>
        <authorList>
            <person name="Moolhuijzen P.M."/>
            <person name="See P.T."/>
            <person name="Shi G."/>
            <person name="Powell H.R."/>
            <person name="Cockram J."/>
            <person name="Jorgensen L.N."/>
            <person name="Benslimane H."/>
            <person name="Strelkov S.E."/>
            <person name="Turner J."/>
            <person name="Liu Z."/>
            <person name="Moffat C.S."/>
        </authorList>
    </citation>
    <scope>NUCLEOTIDE SEQUENCE [LARGE SCALE GENOMIC DNA]</scope>
</reference>
<evidence type="ECO:0000313" key="4">
    <source>
        <dbReference type="Proteomes" id="UP000245464"/>
    </source>
</evidence>
<dbReference type="EMBL" id="NRDI02000016">
    <property type="protein sequence ID" value="KAI1510769.1"/>
    <property type="molecule type" value="Genomic_DNA"/>
</dbReference>